<organism evidence="6 7">
    <name type="scientific">Rubroshorea leprosula</name>
    <dbReference type="NCBI Taxonomy" id="152421"/>
    <lineage>
        <taxon>Eukaryota</taxon>
        <taxon>Viridiplantae</taxon>
        <taxon>Streptophyta</taxon>
        <taxon>Embryophyta</taxon>
        <taxon>Tracheophyta</taxon>
        <taxon>Spermatophyta</taxon>
        <taxon>Magnoliopsida</taxon>
        <taxon>eudicotyledons</taxon>
        <taxon>Gunneridae</taxon>
        <taxon>Pentapetalae</taxon>
        <taxon>rosids</taxon>
        <taxon>malvids</taxon>
        <taxon>Malvales</taxon>
        <taxon>Dipterocarpaceae</taxon>
        <taxon>Rubroshorea</taxon>
    </lineage>
</organism>
<keyword evidence="7" id="KW-1185">Reference proteome</keyword>
<evidence type="ECO:0000256" key="4">
    <source>
        <dbReference type="ARBA" id="ARBA00022840"/>
    </source>
</evidence>
<dbReference type="GO" id="GO:0007200">
    <property type="term" value="P:phospholipase C-activating G protein-coupled receptor signaling pathway"/>
    <property type="evidence" value="ECO:0007669"/>
    <property type="project" value="InterPro"/>
</dbReference>
<dbReference type="InterPro" id="IPR037607">
    <property type="entry name" value="DGK"/>
</dbReference>
<dbReference type="PANTHER" id="PTHR11255:SF80">
    <property type="entry name" value="EYE-SPECIFIC DIACYLGLYCEROL KINASE"/>
    <property type="match status" value="1"/>
</dbReference>
<keyword evidence="2" id="KW-0547">Nucleotide-binding</keyword>
<dbReference type="EMBL" id="BPVZ01000015">
    <property type="protein sequence ID" value="GKV00520.1"/>
    <property type="molecule type" value="Genomic_DNA"/>
</dbReference>
<dbReference type="GO" id="GO:0005524">
    <property type="term" value="F:ATP binding"/>
    <property type="evidence" value="ECO:0007669"/>
    <property type="project" value="UniProtKB-KW"/>
</dbReference>
<dbReference type="InterPro" id="IPR000756">
    <property type="entry name" value="Diacylglycerol_kin_accessory"/>
</dbReference>
<dbReference type="PANTHER" id="PTHR11255">
    <property type="entry name" value="DIACYLGLYCEROL KINASE"/>
    <property type="match status" value="1"/>
</dbReference>
<name>A0AAV5IJI9_9ROSI</name>
<reference evidence="6 7" key="1">
    <citation type="journal article" date="2021" name="Commun. Biol.">
        <title>The genome of Shorea leprosula (Dipterocarpaceae) highlights the ecological relevance of drought in aseasonal tropical rainforests.</title>
        <authorList>
            <person name="Ng K.K.S."/>
            <person name="Kobayashi M.J."/>
            <person name="Fawcett J.A."/>
            <person name="Hatakeyama M."/>
            <person name="Paape T."/>
            <person name="Ng C.H."/>
            <person name="Ang C.C."/>
            <person name="Tnah L.H."/>
            <person name="Lee C.T."/>
            <person name="Nishiyama T."/>
            <person name="Sese J."/>
            <person name="O'Brien M.J."/>
            <person name="Copetti D."/>
            <person name="Mohd Noor M.I."/>
            <person name="Ong R.C."/>
            <person name="Putra M."/>
            <person name="Sireger I.Z."/>
            <person name="Indrioko S."/>
            <person name="Kosugi Y."/>
            <person name="Izuno A."/>
            <person name="Isagi Y."/>
            <person name="Lee S.L."/>
            <person name="Shimizu K.K."/>
        </authorList>
    </citation>
    <scope>NUCLEOTIDE SEQUENCE [LARGE SCALE GENOMIC DNA]</scope>
    <source>
        <strain evidence="6">214</strain>
    </source>
</reference>
<sequence length="118" mass="13228">MSSSRLSTLVIVAHRVGFSHLVGLKNTLRMHIKKVNCSEWEQIAVPKRAIVALNLHNYGSGRNPWGNLKLEYLEKKGFVKAHADDGLLEIYRLKQGWHASFVMVELISAKHIAQAAAI</sequence>
<comment type="caution">
    <text evidence="6">The sequence shown here is derived from an EMBL/GenBank/DDBJ whole genome shotgun (WGS) entry which is preliminary data.</text>
</comment>
<dbReference type="Proteomes" id="UP001054252">
    <property type="component" value="Unassembled WGS sequence"/>
</dbReference>
<dbReference type="AlphaFoldDB" id="A0AAV5IJI9"/>
<dbReference type="Pfam" id="PF00609">
    <property type="entry name" value="DAGK_acc"/>
    <property type="match status" value="1"/>
</dbReference>
<evidence type="ECO:0000256" key="1">
    <source>
        <dbReference type="ARBA" id="ARBA00022679"/>
    </source>
</evidence>
<evidence type="ECO:0000313" key="7">
    <source>
        <dbReference type="Proteomes" id="UP001054252"/>
    </source>
</evidence>
<keyword evidence="4" id="KW-0067">ATP-binding</keyword>
<dbReference type="GO" id="GO:0004143">
    <property type="term" value="F:ATP-dependent diacylglycerol kinase activity"/>
    <property type="evidence" value="ECO:0007669"/>
    <property type="project" value="InterPro"/>
</dbReference>
<proteinExistence type="predicted"/>
<evidence type="ECO:0000259" key="5">
    <source>
        <dbReference type="Pfam" id="PF00609"/>
    </source>
</evidence>
<dbReference type="GO" id="GO:0016020">
    <property type="term" value="C:membrane"/>
    <property type="evidence" value="ECO:0007669"/>
    <property type="project" value="TreeGrafter"/>
</dbReference>
<keyword evidence="1" id="KW-0808">Transferase</keyword>
<feature type="domain" description="Diacylglycerol kinase accessory" evidence="5">
    <location>
        <begin position="17"/>
        <end position="117"/>
    </location>
</feature>
<evidence type="ECO:0000256" key="2">
    <source>
        <dbReference type="ARBA" id="ARBA00022741"/>
    </source>
</evidence>
<keyword evidence="3" id="KW-0418">Kinase</keyword>
<protein>
    <recommendedName>
        <fullName evidence="5">Diacylglycerol kinase accessory domain-containing protein</fullName>
    </recommendedName>
</protein>
<gene>
    <name evidence="6" type="ORF">SLEP1_g13194</name>
</gene>
<accession>A0AAV5IJI9</accession>
<evidence type="ECO:0000256" key="3">
    <source>
        <dbReference type="ARBA" id="ARBA00022777"/>
    </source>
</evidence>
<evidence type="ECO:0000313" key="6">
    <source>
        <dbReference type="EMBL" id="GKV00520.1"/>
    </source>
</evidence>